<accession>A0ABS1UPI1</accession>
<proteinExistence type="predicted"/>
<protein>
    <recommendedName>
        <fullName evidence="1">Mycothiol-dependent maleylpyruvate isomerase metal-binding domain-containing protein</fullName>
    </recommendedName>
</protein>
<name>A0ABS1UPI1_9ACTN</name>
<dbReference type="SUPFAM" id="SSF109854">
    <property type="entry name" value="DinB/YfiT-like putative metalloenzymes"/>
    <property type="match status" value="1"/>
</dbReference>
<comment type="caution">
    <text evidence="2">The sequence shown here is derived from an EMBL/GenBank/DDBJ whole genome shotgun (WGS) entry which is preliminary data.</text>
</comment>
<dbReference type="InterPro" id="IPR034660">
    <property type="entry name" value="DinB/YfiT-like"/>
</dbReference>
<dbReference type="Proteomes" id="UP000661193">
    <property type="component" value="Unassembled WGS sequence"/>
</dbReference>
<gene>
    <name evidence="2" type="ORF">JMF97_18985</name>
</gene>
<feature type="domain" description="Mycothiol-dependent maleylpyruvate isomerase metal-binding" evidence="1">
    <location>
        <begin position="13"/>
        <end position="128"/>
    </location>
</feature>
<sequence length="188" mass="20052">MGDRGVGRASVVMGEVLGPLVERDWSVRAGTLDWSCRETLVHIGHDLLGYAAQLAGRAQDAYLPLDLVVHDDVTPAQALAVAVACGGLLVAALRDAGPEIRAWHFGPCDASGFAALGVAEILLHTYDITQGLGVGWRPPVDLSAAVLARLLPDTSTSHPTEHRDATETLLRHTGRLGDVGEWRWQITP</sequence>
<reference evidence="2 3" key="1">
    <citation type="submission" date="2021-01" db="EMBL/GenBank/DDBJ databases">
        <title>Genome sequencing of Micromonospora fiedleri MG-37.</title>
        <authorList>
            <person name="Moreland P.E.J."/>
            <person name="Stach J.E.M."/>
        </authorList>
    </citation>
    <scope>NUCLEOTIDE SEQUENCE [LARGE SCALE GENOMIC DNA]</scope>
    <source>
        <strain evidence="2 3">MG-37</strain>
    </source>
</reference>
<organism evidence="2 3">
    <name type="scientific">Micromonospora fiedleri</name>
    <dbReference type="NCBI Taxonomy" id="1157498"/>
    <lineage>
        <taxon>Bacteria</taxon>
        <taxon>Bacillati</taxon>
        <taxon>Actinomycetota</taxon>
        <taxon>Actinomycetes</taxon>
        <taxon>Micromonosporales</taxon>
        <taxon>Micromonosporaceae</taxon>
        <taxon>Micromonospora</taxon>
    </lineage>
</organism>
<dbReference type="RefSeq" id="WP_203222754.1">
    <property type="nucleotide sequence ID" value="NZ_JAETXL010000006.1"/>
</dbReference>
<evidence type="ECO:0000313" key="2">
    <source>
        <dbReference type="EMBL" id="MBL6278247.1"/>
    </source>
</evidence>
<dbReference type="InterPro" id="IPR024344">
    <property type="entry name" value="MDMPI_metal-binding"/>
</dbReference>
<evidence type="ECO:0000259" key="1">
    <source>
        <dbReference type="Pfam" id="PF11716"/>
    </source>
</evidence>
<dbReference type="Pfam" id="PF11716">
    <property type="entry name" value="MDMPI_N"/>
    <property type="match status" value="1"/>
</dbReference>
<dbReference type="EMBL" id="JAETXL010000006">
    <property type="protein sequence ID" value="MBL6278247.1"/>
    <property type="molecule type" value="Genomic_DNA"/>
</dbReference>
<keyword evidence="3" id="KW-1185">Reference proteome</keyword>
<evidence type="ECO:0000313" key="3">
    <source>
        <dbReference type="Proteomes" id="UP000661193"/>
    </source>
</evidence>